<dbReference type="AlphaFoldDB" id="A0A0A9AV54"/>
<sequence>MKISEELALSRKILNIRLSQTVFHD</sequence>
<reference evidence="1" key="1">
    <citation type="submission" date="2014-09" db="EMBL/GenBank/DDBJ databases">
        <authorList>
            <person name="Magalhaes I.L.F."/>
            <person name="Oliveira U."/>
            <person name="Santos F.R."/>
            <person name="Vidigal T.H.D.A."/>
            <person name="Brescovit A.D."/>
            <person name="Santos A.J."/>
        </authorList>
    </citation>
    <scope>NUCLEOTIDE SEQUENCE</scope>
    <source>
        <tissue evidence="1">Shoot tissue taken approximately 20 cm above the soil surface</tissue>
    </source>
</reference>
<reference evidence="1" key="2">
    <citation type="journal article" date="2015" name="Data Brief">
        <title>Shoot transcriptome of the giant reed, Arundo donax.</title>
        <authorList>
            <person name="Barrero R.A."/>
            <person name="Guerrero F.D."/>
            <person name="Moolhuijzen P."/>
            <person name="Goolsby J.A."/>
            <person name="Tidwell J."/>
            <person name="Bellgard S.E."/>
            <person name="Bellgard M.I."/>
        </authorList>
    </citation>
    <scope>NUCLEOTIDE SEQUENCE</scope>
    <source>
        <tissue evidence="1">Shoot tissue taken approximately 20 cm above the soil surface</tissue>
    </source>
</reference>
<protein>
    <submittedName>
        <fullName evidence="1">Uncharacterized protein</fullName>
    </submittedName>
</protein>
<name>A0A0A9AV54_ARUDO</name>
<dbReference type="EMBL" id="GBRH01246918">
    <property type="protein sequence ID" value="JAD50977.1"/>
    <property type="molecule type" value="Transcribed_RNA"/>
</dbReference>
<proteinExistence type="predicted"/>
<organism evidence="1">
    <name type="scientific">Arundo donax</name>
    <name type="common">Giant reed</name>
    <name type="synonym">Donax arundinaceus</name>
    <dbReference type="NCBI Taxonomy" id="35708"/>
    <lineage>
        <taxon>Eukaryota</taxon>
        <taxon>Viridiplantae</taxon>
        <taxon>Streptophyta</taxon>
        <taxon>Embryophyta</taxon>
        <taxon>Tracheophyta</taxon>
        <taxon>Spermatophyta</taxon>
        <taxon>Magnoliopsida</taxon>
        <taxon>Liliopsida</taxon>
        <taxon>Poales</taxon>
        <taxon>Poaceae</taxon>
        <taxon>PACMAD clade</taxon>
        <taxon>Arundinoideae</taxon>
        <taxon>Arundineae</taxon>
        <taxon>Arundo</taxon>
    </lineage>
</organism>
<evidence type="ECO:0000313" key="1">
    <source>
        <dbReference type="EMBL" id="JAD50977.1"/>
    </source>
</evidence>
<accession>A0A0A9AV54</accession>